<comment type="subcellular location">
    <subcellularLocation>
        <location evidence="7">Cytoplasm</location>
    </subcellularLocation>
</comment>
<evidence type="ECO:0000256" key="6">
    <source>
        <dbReference type="ARBA" id="ARBA00023172"/>
    </source>
</evidence>
<comment type="function">
    <text evidence="7">Can catalyze the hydrolysis of ATP in the presence of single-stranded DNA, the ATP-dependent uptake of single-stranded DNA by duplex DNA, and the ATP-dependent hybridization of homologous single-stranded DNAs. It interacts with LexA causing its activation and leading to its autocatalytic cleavage.</text>
</comment>
<dbReference type="InterPro" id="IPR020588">
    <property type="entry name" value="RecA_ATP-bd"/>
</dbReference>
<dbReference type="SUPFAM" id="SSF54752">
    <property type="entry name" value="RecA protein, C-terminal domain"/>
    <property type="match status" value="1"/>
</dbReference>
<dbReference type="SUPFAM" id="SSF52540">
    <property type="entry name" value="P-loop containing nucleoside triphosphate hydrolases"/>
    <property type="match status" value="1"/>
</dbReference>
<dbReference type="GO" id="GO:0005524">
    <property type="term" value="F:ATP binding"/>
    <property type="evidence" value="ECO:0007669"/>
    <property type="project" value="UniProtKB-UniRule"/>
</dbReference>
<feature type="domain" description="RecA family profile 2" evidence="12">
    <location>
        <begin position="198"/>
        <end position="271"/>
    </location>
</feature>
<dbReference type="InterPro" id="IPR020584">
    <property type="entry name" value="DNA_recomb/repair_RecA_CS"/>
</dbReference>
<dbReference type="PROSITE" id="PS50163">
    <property type="entry name" value="RECA_3"/>
    <property type="match status" value="1"/>
</dbReference>
<dbReference type="Pfam" id="PF00154">
    <property type="entry name" value="RecA_N"/>
    <property type="match status" value="1"/>
</dbReference>
<dbReference type="InterPro" id="IPR013765">
    <property type="entry name" value="DNA_recomb/repair_RecA"/>
</dbReference>
<evidence type="ECO:0000256" key="2">
    <source>
        <dbReference type="ARBA" id="ARBA00015553"/>
    </source>
</evidence>
<keyword evidence="7 8" id="KW-0742">SOS response</keyword>
<evidence type="ECO:0000313" key="13">
    <source>
        <dbReference type="EMBL" id="MBC8584592.1"/>
    </source>
</evidence>
<evidence type="ECO:0000313" key="14">
    <source>
        <dbReference type="Proteomes" id="UP000623678"/>
    </source>
</evidence>
<dbReference type="EMBL" id="JACRTD010000002">
    <property type="protein sequence ID" value="MBC8584592.1"/>
    <property type="molecule type" value="Genomic_DNA"/>
</dbReference>
<dbReference type="GO" id="GO:0005829">
    <property type="term" value="C:cytosol"/>
    <property type="evidence" value="ECO:0007669"/>
    <property type="project" value="TreeGrafter"/>
</dbReference>
<keyword evidence="4 7" id="KW-0067">ATP-binding</keyword>
<dbReference type="InterPro" id="IPR020587">
    <property type="entry name" value="RecA_monomer-monomer_interface"/>
</dbReference>
<dbReference type="CDD" id="cd00983">
    <property type="entry name" value="RecA"/>
    <property type="match status" value="1"/>
</dbReference>
<dbReference type="GO" id="GO:0003697">
    <property type="term" value="F:single-stranded DNA binding"/>
    <property type="evidence" value="ECO:0007669"/>
    <property type="project" value="UniProtKB-UniRule"/>
</dbReference>
<gene>
    <name evidence="7 13" type="primary">recA</name>
    <name evidence="13" type="ORF">H8705_03245</name>
</gene>
<evidence type="ECO:0000256" key="3">
    <source>
        <dbReference type="ARBA" id="ARBA00022741"/>
    </source>
</evidence>
<dbReference type="Proteomes" id="UP000623678">
    <property type="component" value="Unassembled WGS sequence"/>
</dbReference>
<evidence type="ECO:0000256" key="7">
    <source>
        <dbReference type="HAMAP-Rule" id="MF_00268"/>
    </source>
</evidence>
<dbReference type="PROSITE" id="PS00321">
    <property type="entry name" value="RECA_1"/>
    <property type="match status" value="1"/>
</dbReference>
<evidence type="ECO:0000256" key="9">
    <source>
        <dbReference type="RuleBase" id="RU004527"/>
    </source>
</evidence>
<evidence type="ECO:0000259" key="12">
    <source>
        <dbReference type="PROSITE" id="PS50163"/>
    </source>
</evidence>
<keyword evidence="6 7" id="KW-0233">DNA recombination</keyword>
<feature type="region of interest" description="Disordered" evidence="10">
    <location>
        <begin position="328"/>
        <end position="369"/>
    </location>
</feature>
<keyword evidence="7" id="KW-0963">Cytoplasm</keyword>
<dbReference type="GO" id="GO:0006310">
    <property type="term" value="P:DNA recombination"/>
    <property type="evidence" value="ECO:0007669"/>
    <property type="project" value="UniProtKB-UniRule"/>
</dbReference>
<dbReference type="PRINTS" id="PR00142">
    <property type="entry name" value="RECA"/>
</dbReference>
<evidence type="ECO:0000256" key="4">
    <source>
        <dbReference type="ARBA" id="ARBA00022840"/>
    </source>
</evidence>
<dbReference type="PANTHER" id="PTHR45900">
    <property type="entry name" value="RECA"/>
    <property type="match status" value="1"/>
</dbReference>
<dbReference type="InterPro" id="IPR049261">
    <property type="entry name" value="RecA-like_C"/>
</dbReference>
<dbReference type="PROSITE" id="PS50162">
    <property type="entry name" value="RECA_2"/>
    <property type="match status" value="1"/>
</dbReference>
<keyword evidence="14" id="KW-1185">Reference proteome</keyword>
<dbReference type="GO" id="GO:0003684">
    <property type="term" value="F:damaged DNA binding"/>
    <property type="evidence" value="ECO:0007669"/>
    <property type="project" value="UniProtKB-UniRule"/>
</dbReference>
<dbReference type="InterPro" id="IPR023400">
    <property type="entry name" value="RecA_C_sf"/>
</dbReference>
<dbReference type="GO" id="GO:0009432">
    <property type="term" value="P:SOS response"/>
    <property type="evidence" value="ECO:0007669"/>
    <property type="project" value="UniProtKB-UniRule"/>
</dbReference>
<dbReference type="AlphaFoldDB" id="A0A926IBX5"/>
<dbReference type="Pfam" id="PF21096">
    <property type="entry name" value="RecA_C"/>
    <property type="match status" value="1"/>
</dbReference>
<evidence type="ECO:0000256" key="8">
    <source>
        <dbReference type="RuleBase" id="RU000526"/>
    </source>
</evidence>
<dbReference type="InterPro" id="IPR027417">
    <property type="entry name" value="P-loop_NTPase"/>
</dbReference>
<dbReference type="InterPro" id="IPR049428">
    <property type="entry name" value="RecA-like_N"/>
</dbReference>
<proteinExistence type="inferred from homology"/>
<keyword evidence="3 7" id="KW-0547">Nucleotide-binding</keyword>
<name>A0A926IBX5_9FIRM</name>
<dbReference type="RefSeq" id="WP_262394418.1">
    <property type="nucleotide sequence ID" value="NZ_JACRTD010000002.1"/>
</dbReference>
<dbReference type="PANTHER" id="PTHR45900:SF1">
    <property type="entry name" value="MITOCHONDRIAL DNA REPAIR PROTEIN RECA HOMOLOG-RELATED"/>
    <property type="match status" value="1"/>
</dbReference>
<evidence type="ECO:0000259" key="11">
    <source>
        <dbReference type="PROSITE" id="PS50162"/>
    </source>
</evidence>
<dbReference type="InterPro" id="IPR003593">
    <property type="entry name" value="AAA+_ATPase"/>
</dbReference>
<dbReference type="SMART" id="SM00382">
    <property type="entry name" value="AAA"/>
    <property type="match status" value="1"/>
</dbReference>
<keyword evidence="7 8" id="KW-0234">DNA repair</keyword>
<dbReference type="FunFam" id="3.40.50.300:FF:000087">
    <property type="entry name" value="Recombinase RecA"/>
    <property type="match status" value="1"/>
</dbReference>
<dbReference type="HAMAP" id="MF_00268">
    <property type="entry name" value="RecA"/>
    <property type="match status" value="1"/>
</dbReference>
<organism evidence="13 14">
    <name type="scientific">Youxingia wuxianensis</name>
    <dbReference type="NCBI Taxonomy" id="2763678"/>
    <lineage>
        <taxon>Bacteria</taxon>
        <taxon>Bacillati</taxon>
        <taxon>Bacillota</taxon>
        <taxon>Clostridia</taxon>
        <taxon>Eubacteriales</taxon>
        <taxon>Oscillospiraceae</taxon>
        <taxon>Youxingia</taxon>
    </lineage>
</organism>
<keyword evidence="7 9" id="KW-0227">DNA damage</keyword>
<feature type="binding site" evidence="7">
    <location>
        <begin position="64"/>
        <end position="71"/>
    </location>
    <ligand>
        <name>ATP</name>
        <dbReference type="ChEBI" id="CHEBI:30616"/>
    </ligand>
</feature>
<keyword evidence="5 7" id="KW-0238">DNA-binding</keyword>
<dbReference type="Gene3D" id="3.40.50.300">
    <property type="entry name" value="P-loop containing nucleotide triphosphate hydrolases"/>
    <property type="match status" value="1"/>
</dbReference>
<evidence type="ECO:0000256" key="5">
    <source>
        <dbReference type="ARBA" id="ARBA00023125"/>
    </source>
</evidence>
<comment type="caution">
    <text evidence="13">The sequence shown here is derived from an EMBL/GenBank/DDBJ whole genome shotgun (WGS) entry which is preliminary data.</text>
</comment>
<dbReference type="GO" id="GO:0140664">
    <property type="term" value="F:ATP-dependent DNA damage sensor activity"/>
    <property type="evidence" value="ECO:0007669"/>
    <property type="project" value="InterPro"/>
</dbReference>
<dbReference type="NCBIfam" id="TIGR02012">
    <property type="entry name" value="tigrfam_recA"/>
    <property type="match status" value="1"/>
</dbReference>
<comment type="similarity">
    <text evidence="1 7 9">Belongs to the RecA family.</text>
</comment>
<protein>
    <recommendedName>
        <fullName evidence="2 7">Protein RecA</fullName>
    </recommendedName>
    <alternativeName>
        <fullName evidence="7 8">Recombinase A</fullName>
    </alternativeName>
</protein>
<dbReference type="GO" id="GO:0006281">
    <property type="term" value="P:DNA repair"/>
    <property type="evidence" value="ECO:0007669"/>
    <property type="project" value="UniProtKB-UniRule"/>
</dbReference>
<evidence type="ECO:0000256" key="10">
    <source>
        <dbReference type="SAM" id="MobiDB-lite"/>
    </source>
</evidence>
<sequence>MDDRQKALETALTQIEKQFGKGAVMKLGQNSTLNVEAISTGSLSLDIALGIGGVPKGRIIEIYGPESSGKTTVALHVAAEAQKAGGAAVFIDVEHALDPEYAQALGVDIDSLLVSQPDTGEQALEIAEALVRSGAVDVVVIDSVAAMVTKAEIEGEMGDTHVGLQARLMSQALRKLTGAIGKSNCVVIFINQLREKIGVMYGNPETTPGGRALKFYSSVRLDVRRVETLKSGSEVVGNRTRVKVVKNKVSPPFKEAEFDIMYGMGISKIGEILDLATKLDIITRSGTWYNYGEIRLGQGRENAKEYLRQNPQVAAEVEARVRENADQLIKSKSAARKPVKVGAPVENAPVPEEKKTAGKKVNIDVETDE</sequence>
<feature type="domain" description="RecA family profile 1" evidence="11">
    <location>
        <begin position="34"/>
        <end position="193"/>
    </location>
</feature>
<reference evidence="13" key="1">
    <citation type="submission" date="2020-08" db="EMBL/GenBank/DDBJ databases">
        <title>Genome public.</title>
        <authorList>
            <person name="Liu C."/>
            <person name="Sun Q."/>
        </authorList>
    </citation>
    <scope>NUCLEOTIDE SEQUENCE</scope>
    <source>
        <strain evidence="13">NSJ-64</strain>
    </source>
</reference>
<evidence type="ECO:0000256" key="1">
    <source>
        <dbReference type="ARBA" id="ARBA00009391"/>
    </source>
</evidence>
<accession>A0A926IBX5</accession>